<reference evidence="2" key="1">
    <citation type="submission" date="2015-09" db="EMBL/GenBank/DDBJ databases">
        <authorList>
            <person name="Rodrigo-Torres Lidia"/>
            <person name="Arahal R.David."/>
        </authorList>
    </citation>
    <scope>NUCLEOTIDE SEQUENCE [LARGE SCALE GENOMIC DNA]</scope>
    <source>
        <strain evidence="2">CECT 5114</strain>
    </source>
</reference>
<dbReference type="EMBL" id="CYUE01000021">
    <property type="protein sequence ID" value="CUK27016.1"/>
    <property type="molecule type" value="Genomic_DNA"/>
</dbReference>
<protein>
    <submittedName>
        <fullName evidence="1">Uncharacterized protein</fullName>
    </submittedName>
</protein>
<organism evidence="1 2">
    <name type="scientific">Cognatishimia activa</name>
    <dbReference type="NCBI Taxonomy" id="1715691"/>
    <lineage>
        <taxon>Bacteria</taxon>
        <taxon>Pseudomonadati</taxon>
        <taxon>Pseudomonadota</taxon>
        <taxon>Alphaproteobacteria</taxon>
        <taxon>Rhodobacterales</taxon>
        <taxon>Paracoccaceae</taxon>
        <taxon>Cognatishimia</taxon>
    </lineage>
</organism>
<dbReference type="Proteomes" id="UP000051184">
    <property type="component" value="Unassembled WGS sequence"/>
</dbReference>
<gene>
    <name evidence="1" type="ORF">TA5114_02835</name>
</gene>
<accession>A0A0N7MC24</accession>
<dbReference type="AlphaFoldDB" id="A0A0N7MC24"/>
<evidence type="ECO:0000313" key="2">
    <source>
        <dbReference type="Proteomes" id="UP000051184"/>
    </source>
</evidence>
<dbReference type="STRING" id="1715691.TA5113_03167"/>
<evidence type="ECO:0000313" key="1">
    <source>
        <dbReference type="EMBL" id="CUK27016.1"/>
    </source>
</evidence>
<name>A0A0N7MC24_9RHOB</name>
<proteinExistence type="predicted"/>
<sequence>MAGEASPFPDLTADCSRCAAICCVAYPFDDNDEFGLLKAADAPCPNLSNSCFDCTIHKDLDRKGFKGCVAYSCAGAGQRITQELFDGENWRDDPDLLTHMTYALRVLRPIHEALLLLKESEKLPVPKSALAKGATLTAALCPENPTSIYDFEDPEVQDALAEVPNYLQSLAAYL</sequence>
<keyword evidence="2" id="KW-1185">Reference proteome</keyword>